<dbReference type="GO" id="GO:0003677">
    <property type="term" value="F:DNA binding"/>
    <property type="evidence" value="ECO:0007669"/>
    <property type="project" value="UniProtKB-KW"/>
</dbReference>
<evidence type="ECO:0000256" key="3">
    <source>
        <dbReference type="ARBA" id="ARBA00023125"/>
    </source>
</evidence>
<dbReference type="PROSITE" id="PS50863">
    <property type="entry name" value="B3"/>
    <property type="match status" value="1"/>
</dbReference>
<evidence type="ECO:0000256" key="4">
    <source>
        <dbReference type="ARBA" id="ARBA00023163"/>
    </source>
</evidence>
<evidence type="ECO:0000259" key="6">
    <source>
        <dbReference type="PROSITE" id="PS50863"/>
    </source>
</evidence>
<dbReference type="InterPro" id="IPR015300">
    <property type="entry name" value="DNA-bd_pseudobarrel_sf"/>
</dbReference>
<dbReference type="SUPFAM" id="SSF101936">
    <property type="entry name" value="DNA-binding pseudobarrel domain"/>
    <property type="match status" value="1"/>
</dbReference>
<dbReference type="EMBL" id="JAJJMB010004025">
    <property type="protein sequence ID" value="KAI3944569.1"/>
    <property type="molecule type" value="Genomic_DNA"/>
</dbReference>
<dbReference type="InterPro" id="IPR003340">
    <property type="entry name" value="B3_DNA-bd"/>
</dbReference>
<evidence type="ECO:0000256" key="2">
    <source>
        <dbReference type="ARBA" id="ARBA00023015"/>
    </source>
</evidence>
<keyword evidence="3" id="KW-0238">DNA-binding</keyword>
<dbReference type="Proteomes" id="UP001202328">
    <property type="component" value="Unassembled WGS sequence"/>
</dbReference>
<evidence type="ECO:0000313" key="7">
    <source>
        <dbReference type="EMBL" id="KAI3944569.1"/>
    </source>
</evidence>
<feature type="domain" description="TF-B3" evidence="6">
    <location>
        <begin position="1"/>
        <end position="68"/>
    </location>
</feature>
<dbReference type="Gene3D" id="2.40.330.10">
    <property type="entry name" value="DNA-binding pseudobarrel domain"/>
    <property type="match status" value="1"/>
</dbReference>
<organism evidence="7 8">
    <name type="scientific">Papaver atlanticum</name>
    <dbReference type="NCBI Taxonomy" id="357466"/>
    <lineage>
        <taxon>Eukaryota</taxon>
        <taxon>Viridiplantae</taxon>
        <taxon>Streptophyta</taxon>
        <taxon>Embryophyta</taxon>
        <taxon>Tracheophyta</taxon>
        <taxon>Spermatophyta</taxon>
        <taxon>Magnoliopsida</taxon>
        <taxon>Ranunculales</taxon>
        <taxon>Papaveraceae</taxon>
        <taxon>Papaveroideae</taxon>
        <taxon>Papaver</taxon>
    </lineage>
</organism>
<dbReference type="GO" id="GO:0005634">
    <property type="term" value="C:nucleus"/>
    <property type="evidence" value="ECO:0007669"/>
    <property type="project" value="UniProtKB-SubCell"/>
</dbReference>
<comment type="subcellular location">
    <subcellularLocation>
        <location evidence="1">Nucleus</location>
    </subcellularLocation>
</comment>
<dbReference type="AlphaFoldDB" id="A0AAD4T9D2"/>
<evidence type="ECO:0000256" key="1">
    <source>
        <dbReference type="ARBA" id="ARBA00004123"/>
    </source>
</evidence>
<dbReference type="Pfam" id="PF02362">
    <property type="entry name" value="B3"/>
    <property type="match status" value="1"/>
</dbReference>
<accession>A0AAD4T9D2</accession>
<proteinExistence type="predicted"/>
<keyword evidence="8" id="KW-1185">Reference proteome</keyword>
<reference evidence="7" key="1">
    <citation type="submission" date="2022-04" db="EMBL/GenBank/DDBJ databases">
        <title>A functionally conserved STORR gene fusion in Papaver species that diverged 16.8 million years ago.</title>
        <authorList>
            <person name="Catania T."/>
        </authorList>
    </citation>
    <scope>NUCLEOTIDE SEQUENCE</scope>
    <source>
        <strain evidence="7">S-188037</strain>
    </source>
</reference>
<dbReference type="CDD" id="cd10017">
    <property type="entry name" value="B3_DNA"/>
    <property type="match status" value="1"/>
</dbReference>
<gene>
    <name evidence="7" type="ORF">MKW98_021027</name>
</gene>
<comment type="caution">
    <text evidence="7">The sequence shown here is derived from an EMBL/GenBank/DDBJ whole genome shotgun (WGS) entry which is preliminary data.</text>
</comment>
<keyword evidence="5" id="KW-0539">Nucleus</keyword>
<evidence type="ECO:0000256" key="5">
    <source>
        <dbReference type="ARBA" id="ARBA00023242"/>
    </source>
</evidence>
<sequence>MDVLLQNEEGCIWDLRVSSYVSQIYFNKGWKMFAMENKLKIGDYVIFEPVDKRPDAELVMNFQILLDNCNLCLRRIGGIPRVLVVQNFYDNTAL</sequence>
<protein>
    <recommendedName>
        <fullName evidence="6">TF-B3 domain-containing protein</fullName>
    </recommendedName>
</protein>
<name>A0AAD4T9D2_9MAGN</name>
<keyword evidence="4" id="KW-0804">Transcription</keyword>
<keyword evidence="2" id="KW-0805">Transcription regulation</keyword>
<evidence type="ECO:0000313" key="8">
    <source>
        <dbReference type="Proteomes" id="UP001202328"/>
    </source>
</evidence>